<sequence length="254" mass="28977">MKETELYEPVKRWLEMSGCKTQAELQDIDVFGQYADDLTVAVELKTQLNLEVICQAAERQTRVDIVFIAVPESKGLKRSKRVKEIMRVLRRLNIGLLSITFPKKEGNGRVRCLLLPDYPCDFKRHVRPVAKKKKALIKEFAARQLNINVAGSNQTKLMTLYRERAYQIALQLLHQGAMAPKAVIVDGLTRDQINRILSINHYGWFHRVERGIYYLTPDGIAAAEVFLKTYPELATSMITPTTSENTSTIQKNQA</sequence>
<gene>
    <name evidence="1" type="ORF">KHM83_03465</name>
</gene>
<reference evidence="1 2" key="1">
    <citation type="submission" date="2021-05" db="EMBL/GenBank/DDBJ databases">
        <title>Fusibacter ferrireducens sp. nov., an anaerobic, sulfur- and Fe-reducing bacterium isolated from the mangrove sediment.</title>
        <authorList>
            <person name="Qiu D."/>
        </authorList>
    </citation>
    <scope>NUCLEOTIDE SEQUENCE [LARGE SCALE GENOMIC DNA]</scope>
    <source>
        <strain evidence="1 2">DSM 12116</strain>
    </source>
</reference>
<dbReference type="EMBL" id="JAHBCL010000004">
    <property type="protein sequence ID" value="MBS7525731.1"/>
    <property type="molecule type" value="Genomic_DNA"/>
</dbReference>
<dbReference type="Pfam" id="PF09929">
    <property type="entry name" value="DUF2161"/>
    <property type="match status" value="1"/>
</dbReference>
<dbReference type="RefSeq" id="WP_213235515.1">
    <property type="nucleotide sequence ID" value="NZ_JAHBCL010000004.1"/>
</dbReference>
<evidence type="ECO:0000313" key="2">
    <source>
        <dbReference type="Proteomes" id="UP000746471"/>
    </source>
</evidence>
<proteinExistence type="predicted"/>
<comment type="caution">
    <text evidence="1">The sequence shown here is derived from an EMBL/GenBank/DDBJ whole genome shotgun (WGS) entry which is preliminary data.</text>
</comment>
<accession>A0ABS5PL17</accession>
<evidence type="ECO:0000313" key="1">
    <source>
        <dbReference type="EMBL" id="MBS7525731.1"/>
    </source>
</evidence>
<keyword evidence="2" id="KW-1185">Reference proteome</keyword>
<name>A0ABS5PL17_9FIRM</name>
<dbReference type="Proteomes" id="UP000746471">
    <property type="component" value="Unassembled WGS sequence"/>
</dbReference>
<organism evidence="1 2">
    <name type="scientific">Fusibacter paucivorans</name>
    <dbReference type="NCBI Taxonomy" id="76009"/>
    <lineage>
        <taxon>Bacteria</taxon>
        <taxon>Bacillati</taxon>
        <taxon>Bacillota</taxon>
        <taxon>Clostridia</taxon>
        <taxon>Eubacteriales</taxon>
        <taxon>Eubacteriales Family XII. Incertae Sedis</taxon>
        <taxon>Fusibacter</taxon>
    </lineage>
</organism>
<protein>
    <submittedName>
        <fullName evidence="1">Uncharacterized protein</fullName>
    </submittedName>
</protein>
<dbReference type="InterPro" id="IPR018679">
    <property type="entry name" value="DUF2161"/>
</dbReference>